<dbReference type="CDD" id="cd09007">
    <property type="entry name" value="NP-I_spr0068"/>
    <property type="match status" value="1"/>
</dbReference>
<keyword evidence="6" id="KW-1185">Reference proteome</keyword>
<dbReference type="Proteomes" id="UP000192783">
    <property type="component" value="Unassembled WGS sequence"/>
</dbReference>
<gene>
    <name evidence="5" type="ORF">SAMN02746041_01413</name>
</gene>
<dbReference type="Pfam" id="PF01048">
    <property type="entry name" value="PNP_UDP_1"/>
    <property type="match status" value="1"/>
</dbReference>
<dbReference type="GO" id="GO:0004850">
    <property type="term" value="F:uridine phosphorylase activity"/>
    <property type="evidence" value="ECO:0007669"/>
    <property type="project" value="UniProtKB-EC"/>
</dbReference>
<evidence type="ECO:0000256" key="2">
    <source>
        <dbReference type="ARBA" id="ARBA00021980"/>
    </source>
</evidence>
<dbReference type="EC" id="2.4.2.3" evidence="1"/>
<proteinExistence type="predicted"/>
<evidence type="ECO:0000313" key="6">
    <source>
        <dbReference type="Proteomes" id="UP000192783"/>
    </source>
</evidence>
<reference evidence="5 6" key="1">
    <citation type="submission" date="2017-04" db="EMBL/GenBank/DDBJ databases">
        <authorList>
            <person name="Afonso C.L."/>
            <person name="Miller P.J."/>
            <person name="Scott M.A."/>
            <person name="Spackman E."/>
            <person name="Goraichik I."/>
            <person name="Dimitrov K.M."/>
            <person name="Suarez D.L."/>
            <person name="Swayne D.E."/>
        </authorList>
    </citation>
    <scope>NUCLEOTIDE SEQUENCE [LARGE SCALE GENOMIC DNA]</scope>
    <source>
        <strain evidence="5 6">DSM 13146</strain>
    </source>
</reference>
<evidence type="ECO:0000256" key="3">
    <source>
        <dbReference type="ARBA" id="ARBA00048447"/>
    </source>
</evidence>
<feature type="domain" description="Nucleoside phosphorylase" evidence="4">
    <location>
        <begin position="55"/>
        <end position="211"/>
    </location>
</feature>
<dbReference type="PANTHER" id="PTHR43691">
    <property type="entry name" value="URIDINE PHOSPHORYLASE"/>
    <property type="match status" value="1"/>
</dbReference>
<protein>
    <recommendedName>
        <fullName evidence="2">Uridine phosphorylase</fullName>
        <ecNumber evidence="1">2.4.2.3</ecNumber>
    </recommendedName>
</protein>
<dbReference type="SUPFAM" id="SSF53167">
    <property type="entry name" value="Purine and uridine phosphorylases"/>
    <property type="match status" value="1"/>
</dbReference>
<dbReference type="InterPro" id="IPR035994">
    <property type="entry name" value="Nucleoside_phosphorylase_sf"/>
</dbReference>
<evidence type="ECO:0000259" key="4">
    <source>
        <dbReference type="Pfam" id="PF01048"/>
    </source>
</evidence>
<comment type="catalytic activity">
    <reaction evidence="3">
        <text>uridine + phosphate = alpha-D-ribose 1-phosphate + uracil</text>
        <dbReference type="Rhea" id="RHEA:24388"/>
        <dbReference type="ChEBI" id="CHEBI:16704"/>
        <dbReference type="ChEBI" id="CHEBI:17568"/>
        <dbReference type="ChEBI" id="CHEBI:43474"/>
        <dbReference type="ChEBI" id="CHEBI:57720"/>
        <dbReference type="EC" id="2.4.2.3"/>
    </reaction>
</comment>
<dbReference type="EMBL" id="FWXF01000006">
    <property type="protein sequence ID" value="SMC22378.1"/>
    <property type="molecule type" value="Genomic_DNA"/>
</dbReference>
<dbReference type="GO" id="GO:0009116">
    <property type="term" value="P:nucleoside metabolic process"/>
    <property type="evidence" value="ECO:0007669"/>
    <property type="project" value="InterPro"/>
</dbReference>
<dbReference type="OrthoDB" id="7945729at2"/>
<dbReference type="Gene3D" id="3.40.50.1580">
    <property type="entry name" value="Nucleoside phosphorylase domain"/>
    <property type="match status" value="1"/>
</dbReference>
<name>A0A1W1XFK6_9BACT</name>
<dbReference type="PANTHER" id="PTHR43691:SF11">
    <property type="entry name" value="FI09636P-RELATED"/>
    <property type="match status" value="1"/>
</dbReference>
<dbReference type="GO" id="GO:0005829">
    <property type="term" value="C:cytosol"/>
    <property type="evidence" value="ECO:0007669"/>
    <property type="project" value="TreeGrafter"/>
</dbReference>
<dbReference type="InterPro" id="IPR000845">
    <property type="entry name" value="Nucleoside_phosphorylase_d"/>
</dbReference>
<dbReference type="STRING" id="1121390.SAMN02746041_01413"/>
<organism evidence="5 6">
    <name type="scientific">Desulfacinum hydrothermale DSM 13146</name>
    <dbReference type="NCBI Taxonomy" id="1121390"/>
    <lineage>
        <taxon>Bacteria</taxon>
        <taxon>Pseudomonadati</taxon>
        <taxon>Thermodesulfobacteriota</taxon>
        <taxon>Syntrophobacteria</taxon>
        <taxon>Syntrophobacterales</taxon>
        <taxon>Syntrophobacteraceae</taxon>
        <taxon>Desulfacinum</taxon>
    </lineage>
</organism>
<evidence type="ECO:0000313" key="5">
    <source>
        <dbReference type="EMBL" id="SMC22378.1"/>
    </source>
</evidence>
<sequence>MPLASSRPLIEPQRSRKDPTLPAHAVMAFTPQDQQACRSLLSRRWERPHRIFLADAVAGDFEGTPVAVLGPMLGAPQAVLVMEKAIALGVRRVIAYGWCGSLQPAVAVGDVVLPTKAFSEEGTSAHYPLQGPARPSPALLHALRRALAQSQLTLHEGSVWSTDAPYRETEAKVLAYQDRGVLGVEMEMAALLTVAAFRGIEFAGVLVVSDDLSHLRWRHGFKDPGFIRTRKRLPQRILQALSS</sequence>
<accession>A0A1W1XFK6</accession>
<dbReference type="AlphaFoldDB" id="A0A1W1XFK6"/>
<evidence type="ECO:0000256" key="1">
    <source>
        <dbReference type="ARBA" id="ARBA00011888"/>
    </source>
</evidence>